<dbReference type="VEuPathDB" id="FungiDB:SMAC_12106"/>
<dbReference type="EMBL" id="NMPR01000156">
    <property type="protein sequence ID" value="KAA8628957.1"/>
    <property type="molecule type" value="Genomic_DNA"/>
</dbReference>
<comment type="caution">
    <text evidence="1">The sequence shown here is derived from an EMBL/GenBank/DDBJ whole genome shotgun (WGS) entry which is preliminary data.</text>
</comment>
<name>A0A8S8ZED8_SORMA</name>
<sequence>MAFPISSSHVPLTALVRLWIWRSLLSSHCRRSFLPLHVVQMPPSSPMVVSRERKDRSSFWPEPRIVQMLVEQLRHHHIVALFVIRIHFDWTVVDKTGTFLQAILRAVCSHVRKATLSK</sequence>
<organism evidence="1 2">
    <name type="scientific">Sordaria macrospora</name>
    <dbReference type="NCBI Taxonomy" id="5147"/>
    <lineage>
        <taxon>Eukaryota</taxon>
        <taxon>Fungi</taxon>
        <taxon>Dikarya</taxon>
        <taxon>Ascomycota</taxon>
        <taxon>Pezizomycotina</taxon>
        <taxon>Sordariomycetes</taxon>
        <taxon>Sordariomycetidae</taxon>
        <taxon>Sordariales</taxon>
        <taxon>Sordariaceae</taxon>
        <taxon>Sordaria</taxon>
    </lineage>
</organism>
<evidence type="ECO:0000313" key="2">
    <source>
        <dbReference type="Proteomes" id="UP000433876"/>
    </source>
</evidence>
<evidence type="ECO:0000313" key="1">
    <source>
        <dbReference type="EMBL" id="KAA8628957.1"/>
    </source>
</evidence>
<proteinExistence type="predicted"/>
<accession>A0A8S8ZED8</accession>
<dbReference type="AlphaFoldDB" id="A0A8S8ZED8"/>
<gene>
    <name evidence="1" type="ORF">SMACR_12106</name>
</gene>
<protein>
    <submittedName>
        <fullName evidence="1">Uncharacterized protein</fullName>
    </submittedName>
</protein>
<dbReference type="Proteomes" id="UP000433876">
    <property type="component" value="Unassembled WGS sequence"/>
</dbReference>
<reference evidence="1 2" key="1">
    <citation type="submission" date="2017-07" db="EMBL/GenBank/DDBJ databases">
        <title>Genome sequence of the Sordaria macrospora wild type strain R19027.</title>
        <authorList>
            <person name="Nowrousian M."/>
            <person name="Teichert I."/>
            <person name="Kueck U."/>
        </authorList>
    </citation>
    <scope>NUCLEOTIDE SEQUENCE [LARGE SCALE GENOMIC DNA]</scope>
    <source>
        <strain evidence="1 2">R19027</strain>
        <tissue evidence="1">Mycelium</tissue>
    </source>
</reference>